<gene>
    <name evidence="1" type="ORF">DEIPH_ctg009orf0038</name>
</gene>
<proteinExistence type="predicted"/>
<reference evidence="1 2" key="1">
    <citation type="submission" date="2014-03" db="EMBL/GenBank/DDBJ databases">
        <title>Draft genome sequence of Deinococcus phoenicis 1P10ME.</title>
        <authorList>
            <person name="Stepanov V.G."/>
            <person name="Vaishampayan P."/>
            <person name="Venkateswaran K."/>
            <person name="Fox G.E."/>
        </authorList>
    </citation>
    <scope>NUCLEOTIDE SEQUENCE [LARGE SCALE GENOMIC DNA]</scope>
    <source>
        <strain evidence="1 2">1P10ME</strain>
    </source>
</reference>
<dbReference type="Gene3D" id="3.40.710.10">
    <property type="entry name" value="DD-peptidase/beta-lactamase superfamily"/>
    <property type="match status" value="1"/>
</dbReference>
<evidence type="ECO:0000313" key="2">
    <source>
        <dbReference type="Proteomes" id="UP000020492"/>
    </source>
</evidence>
<comment type="caution">
    <text evidence="1">The sequence shown here is derived from an EMBL/GenBank/DDBJ whole genome shotgun (WGS) entry which is preliminary data.</text>
</comment>
<dbReference type="EMBL" id="JHAC01000009">
    <property type="protein sequence ID" value="EYB69293.1"/>
    <property type="molecule type" value="Genomic_DNA"/>
</dbReference>
<dbReference type="PATRIC" id="fig|1476583.3.peg.607"/>
<dbReference type="STRING" id="1476583.DEIPH_ctg009orf0038"/>
<protein>
    <submittedName>
        <fullName evidence="1">Uncharacterized protein</fullName>
    </submittedName>
</protein>
<keyword evidence="2" id="KW-1185">Reference proteome</keyword>
<evidence type="ECO:0000313" key="1">
    <source>
        <dbReference type="EMBL" id="EYB69293.1"/>
    </source>
</evidence>
<dbReference type="SUPFAM" id="SSF56601">
    <property type="entry name" value="beta-lactamase/transpeptidase-like"/>
    <property type="match status" value="1"/>
</dbReference>
<dbReference type="Proteomes" id="UP000020492">
    <property type="component" value="Unassembled WGS sequence"/>
</dbReference>
<name>A0A016QT94_9DEIO</name>
<accession>A0A016QT94</accession>
<sequence length="121" mass="12712">MNDPSGHVHFLRAPLTRRLLGTAVALGAKSGTTDDVRDTWCAGVTPQYALGVWIGDPQGVQSVPADLYRDQAACRELGLLRELPHTVTALEVPAGITRVGGVAVPAPGADVRNPVLPSPDR</sequence>
<organism evidence="1 2">
    <name type="scientific">Deinococcus phoenicis</name>
    <dbReference type="NCBI Taxonomy" id="1476583"/>
    <lineage>
        <taxon>Bacteria</taxon>
        <taxon>Thermotogati</taxon>
        <taxon>Deinococcota</taxon>
        <taxon>Deinococci</taxon>
        <taxon>Deinococcales</taxon>
        <taxon>Deinococcaceae</taxon>
        <taxon>Deinococcus</taxon>
    </lineage>
</organism>
<dbReference type="InterPro" id="IPR012338">
    <property type="entry name" value="Beta-lactam/transpept-like"/>
</dbReference>
<dbReference type="AlphaFoldDB" id="A0A016QT94"/>